<keyword evidence="3" id="KW-1185">Reference proteome</keyword>
<evidence type="ECO:0000256" key="1">
    <source>
        <dbReference type="SAM" id="MobiDB-lite"/>
    </source>
</evidence>
<organism evidence="2 3">
    <name type="scientific">Sinorhizobium chiapasense</name>
    <dbReference type="NCBI Taxonomy" id="501572"/>
    <lineage>
        <taxon>Bacteria</taxon>
        <taxon>Pseudomonadati</taxon>
        <taxon>Pseudomonadota</taxon>
        <taxon>Alphaproteobacteria</taxon>
        <taxon>Hyphomicrobiales</taxon>
        <taxon>Rhizobiaceae</taxon>
        <taxon>Sinorhizobium/Ensifer group</taxon>
        <taxon>Sinorhizobium</taxon>
    </lineage>
</organism>
<evidence type="ECO:0000313" key="2">
    <source>
        <dbReference type="EMBL" id="WVT06189.1"/>
    </source>
</evidence>
<evidence type="ECO:0000313" key="3">
    <source>
        <dbReference type="Proteomes" id="UP001432360"/>
    </source>
</evidence>
<gene>
    <name evidence="2" type="ORF">RB548_22425</name>
</gene>
<geneLocation type="plasmid" evidence="2 3">
    <name>pSchITTGS70b</name>
</geneLocation>
<proteinExistence type="predicted"/>
<dbReference type="InterPro" id="IPR038404">
    <property type="entry name" value="TRAP_DctP_sf"/>
</dbReference>
<protein>
    <submittedName>
        <fullName evidence="2">Uncharacterized protein</fullName>
    </submittedName>
</protein>
<dbReference type="Gene3D" id="3.40.190.170">
    <property type="entry name" value="Bacterial extracellular solute-binding protein, family 7"/>
    <property type="match status" value="1"/>
</dbReference>
<name>A0ABZ2BKS1_9HYPH</name>
<dbReference type="EMBL" id="CP133150">
    <property type="protein sequence ID" value="WVT06189.1"/>
    <property type="molecule type" value="Genomic_DNA"/>
</dbReference>
<reference evidence="2" key="1">
    <citation type="submission" date="2023-08" db="EMBL/GenBank/DDBJ databases">
        <title>Complete genome sequence of Sinorhizobium chiapanecum ITTG S70 isolated from Acaciella angustissima nodules in Chiapas-Mexico.</title>
        <authorList>
            <person name="Rincon-Rosales R."/>
            <person name="Rogel M.A."/>
            <person name="Rincon-Medina C.I."/>
            <person name="Guerrero G."/>
            <person name="Manzano-Gomez L.A."/>
            <person name="Lopez-Lopez A."/>
            <person name="Rincon Molina F.A."/>
            <person name="Martinez-Romero E."/>
        </authorList>
    </citation>
    <scope>NUCLEOTIDE SEQUENCE</scope>
    <source>
        <strain evidence="2">ITTG S70</strain>
        <plasmid evidence="2">pSchITTGS70b</plasmid>
    </source>
</reference>
<feature type="compositionally biased region" description="Basic and acidic residues" evidence="1">
    <location>
        <begin position="36"/>
        <end position="69"/>
    </location>
</feature>
<accession>A0ABZ2BKS1</accession>
<dbReference type="RefSeq" id="WP_331375253.1">
    <property type="nucleotide sequence ID" value="NZ_CP133150.1"/>
</dbReference>
<keyword evidence="2" id="KW-0614">Plasmid</keyword>
<dbReference type="Proteomes" id="UP001432360">
    <property type="component" value="Plasmid pSchITTGS70b"/>
</dbReference>
<feature type="region of interest" description="Disordered" evidence="1">
    <location>
        <begin position="31"/>
        <end position="69"/>
    </location>
</feature>
<sequence>MTYDRGSFLNLVGNASTGLVLATGVTAIAASRHRPGKDPAEGLDEPPARRELEPTMDMASDKLKKRTDSQLDMQVSKLRELGHSGSEIIRSLRSSIVDFADVAVGYGIRDIPAIEAIQLPGVYTDNEQIRRQ</sequence>